<reference evidence="1" key="1">
    <citation type="journal article" date="2014" name="PLoS ONE">
        <title>Transcriptome-Based Identification of ABC Transporters in the Western Tarnished Plant Bug Lygus hesperus.</title>
        <authorList>
            <person name="Hull J.J."/>
            <person name="Chaney K."/>
            <person name="Geib S.M."/>
            <person name="Fabrick J.A."/>
            <person name="Brent C.S."/>
            <person name="Walsh D."/>
            <person name="Lavine L.C."/>
        </authorList>
    </citation>
    <scope>NUCLEOTIDE SEQUENCE</scope>
</reference>
<sequence>VMRQNDPKVLRKKLLFGEVMEREISQNAKCLKTNKSKHEFTRVLVGDGKNLRKYGLISACASVVPPRALSKIPGNSPNNPSTMKMIHSRVKEDVVRLTTKTEGTRYSIIMFPILKHTYVSRFKVFSMRLFKIL</sequence>
<gene>
    <name evidence="1" type="primary">thyX</name>
    <name evidence="1" type="ORF">CM83_852</name>
</gene>
<reference evidence="1" key="2">
    <citation type="submission" date="2014-07" db="EMBL/GenBank/DDBJ databases">
        <authorList>
            <person name="Hull J."/>
        </authorList>
    </citation>
    <scope>NUCLEOTIDE SEQUENCE</scope>
</reference>
<organism evidence="1">
    <name type="scientific">Lygus hesperus</name>
    <name type="common">Western plant bug</name>
    <dbReference type="NCBI Taxonomy" id="30085"/>
    <lineage>
        <taxon>Eukaryota</taxon>
        <taxon>Metazoa</taxon>
        <taxon>Ecdysozoa</taxon>
        <taxon>Arthropoda</taxon>
        <taxon>Hexapoda</taxon>
        <taxon>Insecta</taxon>
        <taxon>Pterygota</taxon>
        <taxon>Neoptera</taxon>
        <taxon>Paraneoptera</taxon>
        <taxon>Hemiptera</taxon>
        <taxon>Heteroptera</taxon>
        <taxon>Panheteroptera</taxon>
        <taxon>Cimicomorpha</taxon>
        <taxon>Miridae</taxon>
        <taxon>Mirini</taxon>
        <taxon>Lygus</taxon>
    </lineage>
</organism>
<name>A0A0A9YAW0_LYGHE</name>
<dbReference type="EMBL" id="GBHO01013392">
    <property type="protein sequence ID" value="JAG30212.1"/>
    <property type="molecule type" value="Transcribed_RNA"/>
</dbReference>
<protein>
    <submittedName>
        <fullName evidence="1">Thymidylate synthase thyX</fullName>
    </submittedName>
</protein>
<evidence type="ECO:0000313" key="1">
    <source>
        <dbReference type="EMBL" id="JAG30212.1"/>
    </source>
</evidence>
<proteinExistence type="predicted"/>
<dbReference type="AlphaFoldDB" id="A0A0A9YAW0"/>
<feature type="non-terminal residue" evidence="1">
    <location>
        <position position="1"/>
    </location>
</feature>
<accession>A0A0A9YAW0</accession>